<reference evidence="2 3" key="1">
    <citation type="submission" date="2020-04" db="EMBL/GenBank/DDBJ databases">
        <authorList>
            <person name="De Canck E."/>
        </authorList>
    </citation>
    <scope>NUCLEOTIDE SEQUENCE [LARGE SCALE GENOMIC DNA]</scope>
    <source>
        <strain evidence="2 3">LMG 29739</strain>
    </source>
</reference>
<feature type="region of interest" description="Disordered" evidence="1">
    <location>
        <begin position="1"/>
        <end position="28"/>
    </location>
</feature>
<dbReference type="RefSeq" id="WP_175114687.1">
    <property type="nucleotide sequence ID" value="NZ_CADIKF010000063.1"/>
</dbReference>
<dbReference type="Proteomes" id="UP000494329">
    <property type="component" value="Unassembled WGS sequence"/>
</dbReference>
<accession>A0A6J5ETC8</accession>
<evidence type="ECO:0000256" key="1">
    <source>
        <dbReference type="SAM" id="MobiDB-lite"/>
    </source>
</evidence>
<dbReference type="AlphaFoldDB" id="A0A6J5ETC8"/>
<feature type="region of interest" description="Disordered" evidence="1">
    <location>
        <begin position="83"/>
        <end position="182"/>
    </location>
</feature>
<keyword evidence="3" id="KW-1185">Reference proteome</keyword>
<evidence type="ECO:0000313" key="2">
    <source>
        <dbReference type="EMBL" id="CAB3769453.1"/>
    </source>
</evidence>
<organism evidence="2 3">
    <name type="scientific">Paraburkholderia solisilvae</name>
    <dbReference type="NCBI Taxonomy" id="624376"/>
    <lineage>
        <taxon>Bacteria</taxon>
        <taxon>Pseudomonadati</taxon>
        <taxon>Pseudomonadota</taxon>
        <taxon>Betaproteobacteria</taxon>
        <taxon>Burkholderiales</taxon>
        <taxon>Burkholderiaceae</taxon>
        <taxon>Paraburkholderia</taxon>
    </lineage>
</organism>
<feature type="compositionally biased region" description="Basic and acidic residues" evidence="1">
    <location>
        <begin position="168"/>
        <end position="182"/>
    </location>
</feature>
<evidence type="ECO:0000313" key="3">
    <source>
        <dbReference type="Proteomes" id="UP000494329"/>
    </source>
</evidence>
<feature type="region of interest" description="Disordered" evidence="1">
    <location>
        <begin position="322"/>
        <end position="361"/>
    </location>
</feature>
<feature type="compositionally biased region" description="Polar residues" evidence="1">
    <location>
        <begin position="344"/>
        <end position="361"/>
    </location>
</feature>
<feature type="compositionally biased region" description="Basic and acidic residues" evidence="1">
    <location>
        <begin position="10"/>
        <end position="26"/>
    </location>
</feature>
<name>A0A6J5ETC8_9BURK</name>
<proteinExistence type="predicted"/>
<protein>
    <submittedName>
        <fullName evidence="2">Uncharacterized protein</fullName>
    </submittedName>
</protein>
<gene>
    <name evidence="2" type="ORF">LMG29739_05552</name>
</gene>
<feature type="compositionally biased region" description="Basic and acidic residues" evidence="1">
    <location>
        <begin position="97"/>
        <end position="145"/>
    </location>
</feature>
<sequence length="361" mass="39327">MNSRVHGGSHHAEQVAHDAQTGDEHASQALTGHLHAQRSVMQRTKLRAKIQHNKAQAAFFKNKRFAAANHRPASAGAQKMLRQLGQRPRPGQSAKARGKDGAARDPREDERRKQQQNHKHDDRHEQGHEQHAREHEHEHDRHEGQDQGQRQGQGQNPGRGQGQQQDPAQRERQQQERRERASKFAIKAGNASARRALPAPPAALQSIAAQHGGTRDLPDVLANAYTKAVVDLTSKMELGPLLAPLLVLGMASPMVLKRRPARLHAHLNGALANRAQSASGADPAGKSAAVAGVLGHSVDMTLARQRFSIEYSDDEQSLAMVKQRLLDATRTAPTGTPKHDADASRNSQQIRVTPSTPGAGT</sequence>
<dbReference type="EMBL" id="CADIKF010000063">
    <property type="protein sequence ID" value="CAB3769453.1"/>
    <property type="molecule type" value="Genomic_DNA"/>
</dbReference>